<evidence type="ECO:0000313" key="1">
    <source>
        <dbReference type="EMBL" id="WMV07860.1"/>
    </source>
</evidence>
<name>A0AAF0PRI7_SOLVR</name>
<evidence type="ECO:0000313" key="2">
    <source>
        <dbReference type="Proteomes" id="UP001234989"/>
    </source>
</evidence>
<dbReference type="EMBL" id="CP133612">
    <property type="protein sequence ID" value="WMV07860.1"/>
    <property type="molecule type" value="Genomic_DNA"/>
</dbReference>
<dbReference type="Proteomes" id="UP001234989">
    <property type="component" value="Chromosome 1"/>
</dbReference>
<organism evidence="1 2">
    <name type="scientific">Solanum verrucosum</name>
    <dbReference type="NCBI Taxonomy" id="315347"/>
    <lineage>
        <taxon>Eukaryota</taxon>
        <taxon>Viridiplantae</taxon>
        <taxon>Streptophyta</taxon>
        <taxon>Embryophyta</taxon>
        <taxon>Tracheophyta</taxon>
        <taxon>Spermatophyta</taxon>
        <taxon>Magnoliopsida</taxon>
        <taxon>eudicotyledons</taxon>
        <taxon>Gunneridae</taxon>
        <taxon>Pentapetalae</taxon>
        <taxon>asterids</taxon>
        <taxon>lamiids</taxon>
        <taxon>Solanales</taxon>
        <taxon>Solanaceae</taxon>
        <taxon>Solanoideae</taxon>
        <taxon>Solaneae</taxon>
        <taxon>Solanum</taxon>
    </lineage>
</organism>
<proteinExistence type="predicted"/>
<sequence length="187" mass="21722">MWRTTDREGPVVLTWFEVWRLRARGLLVGLHGPFHGPCEGPQTTTTRGLMLGSRVVQRTVDPITVREPYRGSLVQKQLSTRIELNTTFHPKTKGQFKRTIQVLKHMLWVCVIDCRGWDQFLALEEFTPWGTDLLHQFMGSIHVIQKQLYPTQSQKKSYVDQRVHWRPSISTSVVHEGCDEIWEEGQA</sequence>
<gene>
    <name evidence="1" type="ORF">MTR67_001245</name>
</gene>
<protein>
    <submittedName>
        <fullName evidence="1">Uncharacterized protein</fullName>
    </submittedName>
</protein>
<accession>A0AAF0PRI7</accession>
<keyword evidence="2" id="KW-1185">Reference proteome</keyword>
<reference evidence="1" key="1">
    <citation type="submission" date="2023-08" db="EMBL/GenBank/DDBJ databases">
        <title>A de novo genome assembly of Solanum verrucosum Schlechtendal, a Mexican diploid species geographically isolated from the other diploid A-genome species in potato relatives.</title>
        <authorList>
            <person name="Hosaka K."/>
        </authorList>
    </citation>
    <scope>NUCLEOTIDE SEQUENCE</scope>
    <source>
        <tissue evidence="1">Young leaves</tissue>
    </source>
</reference>
<dbReference type="AlphaFoldDB" id="A0AAF0PRI7"/>